<evidence type="ECO:0000313" key="5">
    <source>
        <dbReference type="EMBL" id="VVZ95722.1"/>
    </source>
</evidence>
<dbReference type="Gene3D" id="1.10.287.470">
    <property type="entry name" value="Helix hairpin bin"/>
    <property type="match status" value="1"/>
</dbReference>
<gene>
    <name evidence="5" type="primary">mdtA_3</name>
    <name evidence="5" type="ORF">HALO32_01801</name>
</gene>
<dbReference type="SUPFAM" id="SSF111369">
    <property type="entry name" value="HlyD-like secretion proteins"/>
    <property type="match status" value="1"/>
</dbReference>
<proteinExistence type="inferred from homology"/>
<dbReference type="Gene3D" id="2.40.420.20">
    <property type="match status" value="1"/>
</dbReference>
<name>A0A5K1I9H5_9GAMM</name>
<protein>
    <submittedName>
        <fullName evidence="5">Multidrug resistance protein MdtA</fullName>
    </submittedName>
</protein>
<reference evidence="5 6" key="1">
    <citation type="submission" date="2019-09" db="EMBL/GenBank/DDBJ databases">
        <authorList>
            <person name="Criscuolo A."/>
        </authorList>
    </citation>
    <scope>NUCLEOTIDE SEQUENCE [LARGE SCALE GENOMIC DNA]</scope>
    <source>
        <strain evidence="6">3(2)</strain>
    </source>
</reference>
<evidence type="ECO:0000259" key="3">
    <source>
        <dbReference type="Pfam" id="PF25967"/>
    </source>
</evidence>
<keyword evidence="2" id="KW-0175">Coiled coil</keyword>
<accession>A0A5K1I9H5</accession>
<dbReference type="Proteomes" id="UP000326725">
    <property type="component" value="Unassembled WGS sequence"/>
</dbReference>
<dbReference type="AlphaFoldDB" id="A0A5K1I9H5"/>
<dbReference type="Pfam" id="PF25973">
    <property type="entry name" value="BSH_CzcB"/>
    <property type="match status" value="1"/>
</dbReference>
<dbReference type="Gene3D" id="2.40.30.170">
    <property type="match status" value="1"/>
</dbReference>
<dbReference type="Pfam" id="PF25967">
    <property type="entry name" value="RND-MFP_C"/>
    <property type="match status" value="1"/>
</dbReference>
<evidence type="ECO:0000256" key="1">
    <source>
        <dbReference type="ARBA" id="ARBA00009477"/>
    </source>
</evidence>
<feature type="domain" description="CzcB-like barrel-sandwich hybrid" evidence="4">
    <location>
        <begin position="54"/>
        <end position="194"/>
    </location>
</feature>
<dbReference type="PANTHER" id="PTHR30469:SF15">
    <property type="entry name" value="HLYD FAMILY OF SECRETION PROTEINS"/>
    <property type="match status" value="1"/>
</dbReference>
<dbReference type="RefSeq" id="WP_225809873.1">
    <property type="nucleotide sequence ID" value="NZ_CABVOU010000032.1"/>
</dbReference>
<dbReference type="InterPro" id="IPR058647">
    <property type="entry name" value="BSH_CzcB-like"/>
</dbReference>
<dbReference type="InterPro" id="IPR058627">
    <property type="entry name" value="MdtA-like_C"/>
</dbReference>
<dbReference type="GO" id="GO:0015562">
    <property type="term" value="F:efflux transmembrane transporter activity"/>
    <property type="evidence" value="ECO:0007669"/>
    <property type="project" value="TreeGrafter"/>
</dbReference>
<dbReference type="InterPro" id="IPR006143">
    <property type="entry name" value="RND_pump_MFP"/>
</dbReference>
<feature type="coiled-coil region" evidence="2">
    <location>
        <begin position="95"/>
        <end position="122"/>
    </location>
</feature>
<dbReference type="EMBL" id="CABVOU010000032">
    <property type="protein sequence ID" value="VVZ95722.1"/>
    <property type="molecule type" value="Genomic_DNA"/>
</dbReference>
<evidence type="ECO:0000259" key="4">
    <source>
        <dbReference type="Pfam" id="PF25973"/>
    </source>
</evidence>
<sequence>MIIIHSLRFLIGLALLLVLTLPLQAQEARVTTARVEERVIVETIALNGSVTAPRTAQLSSDVEGRITELPMSLGDRVQAGDRLLSIDAEDVALQVRSADADVGEARAALENARRRLREGNRLGEGRNIASSELSQRETDVAIAEAALERRRAARDRLEVRLERHHLRAPFGGRLTHHDVAIGEWATPGTPLLTLIDLEHLTLEFAVPLDLHHRLDQAELEVRLPAGIDDWLPARPIADVPLEDGASRQFLLRAMLDDPPTMLPGMAVQGRLLLRNGSGPAVPRDALIRRPDGSISVWLAREEDGEWRATERRVTPGASHAGRVAIQQGIEADDRVVLRGNERLEEGQRLILDDE</sequence>
<feature type="domain" description="Multidrug resistance protein MdtA-like C-terminal permuted SH3" evidence="3">
    <location>
        <begin position="281"/>
        <end position="340"/>
    </location>
</feature>
<keyword evidence="6" id="KW-1185">Reference proteome</keyword>
<evidence type="ECO:0000256" key="2">
    <source>
        <dbReference type="SAM" id="Coils"/>
    </source>
</evidence>
<dbReference type="PANTHER" id="PTHR30469">
    <property type="entry name" value="MULTIDRUG RESISTANCE PROTEIN MDTA"/>
    <property type="match status" value="1"/>
</dbReference>
<dbReference type="Gene3D" id="2.40.50.100">
    <property type="match status" value="1"/>
</dbReference>
<dbReference type="NCBIfam" id="TIGR01730">
    <property type="entry name" value="RND_mfp"/>
    <property type="match status" value="1"/>
</dbReference>
<comment type="similarity">
    <text evidence="1">Belongs to the membrane fusion protein (MFP) (TC 8.A.1) family.</text>
</comment>
<organism evidence="5 6">
    <name type="scientific">Halomonas lysinitropha</name>
    <dbReference type="NCBI Taxonomy" id="2607506"/>
    <lineage>
        <taxon>Bacteria</taxon>
        <taxon>Pseudomonadati</taxon>
        <taxon>Pseudomonadota</taxon>
        <taxon>Gammaproteobacteria</taxon>
        <taxon>Oceanospirillales</taxon>
        <taxon>Halomonadaceae</taxon>
        <taxon>Halomonas</taxon>
    </lineage>
</organism>
<evidence type="ECO:0000313" key="6">
    <source>
        <dbReference type="Proteomes" id="UP000326725"/>
    </source>
</evidence>
<dbReference type="GO" id="GO:1990281">
    <property type="term" value="C:efflux pump complex"/>
    <property type="evidence" value="ECO:0007669"/>
    <property type="project" value="TreeGrafter"/>
</dbReference>